<proteinExistence type="predicted"/>
<feature type="compositionally biased region" description="Basic and acidic residues" evidence="1">
    <location>
        <begin position="90"/>
        <end position="105"/>
    </location>
</feature>
<protein>
    <submittedName>
        <fullName evidence="2">Uncharacterized protein</fullName>
    </submittedName>
</protein>
<sequence>MTGKKRKKKIVLNIAIFPRIPSSSSSPCTILRNLPRVFLRGFFAPSFTSSFHFSSPCAVPGGKGGVCVDKEQDASSLPPSVTPKVPENFHISDESRSVRTPDDSI</sequence>
<dbReference type="Proteomes" id="UP000887116">
    <property type="component" value="Unassembled WGS sequence"/>
</dbReference>
<evidence type="ECO:0000313" key="2">
    <source>
        <dbReference type="EMBL" id="GFQ96877.1"/>
    </source>
</evidence>
<evidence type="ECO:0000313" key="3">
    <source>
        <dbReference type="Proteomes" id="UP000887116"/>
    </source>
</evidence>
<comment type="caution">
    <text evidence="2">The sequence shown here is derived from an EMBL/GenBank/DDBJ whole genome shotgun (WGS) entry which is preliminary data.</text>
</comment>
<organism evidence="2 3">
    <name type="scientific">Trichonephila clavata</name>
    <name type="common">Joro spider</name>
    <name type="synonym">Nephila clavata</name>
    <dbReference type="NCBI Taxonomy" id="2740835"/>
    <lineage>
        <taxon>Eukaryota</taxon>
        <taxon>Metazoa</taxon>
        <taxon>Ecdysozoa</taxon>
        <taxon>Arthropoda</taxon>
        <taxon>Chelicerata</taxon>
        <taxon>Arachnida</taxon>
        <taxon>Araneae</taxon>
        <taxon>Araneomorphae</taxon>
        <taxon>Entelegynae</taxon>
        <taxon>Araneoidea</taxon>
        <taxon>Nephilidae</taxon>
        <taxon>Trichonephila</taxon>
    </lineage>
</organism>
<evidence type="ECO:0000256" key="1">
    <source>
        <dbReference type="SAM" id="MobiDB-lite"/>
    </source>
</evidence>
<feature type="region of interest" description="Disordered" evidence="1">
    <location>
        <begin position="70"/>
        <end position="105"/>
    </location>
</feature>
<keyword evidence="3" id="KW-1185">Reference proteome</keyword>
<reference evidence="2" key="1">
    <citation type="submission" date="2020-07" db="EMBL/GenBank/DDBJ databases">
        <title>Multicomponent nature underlies the extraordinary mechanical properties of spider dragline silk.</title>
        <authorList>
            <person name="Kono N."/>
            <person name="Nakamura H."/>
            <person name="Mori M."/>
            <person name="Yoshida Y."/>
            <person name="Ohtoshi R."/>
            <person name="Malay A.D."/>
            <person name="Moran D.A.P."/>
            <person name="Tomita M."/>
            <person name="Numata K."/>
            <person name="Arakawa K."/>
        </authorList>
    </citation>
    <scope>NUCLEOTIDE SEQUENCE</scope>
</reference>
<dbReference type="EMBL" id="BMAO01034493">
    <property type="protein sequence ID" value="GFQ96877.1"/>
    <property type="molecule type" value="Genomic_DNA"/>
</dbReference>
<gene>
    <name evidence="2" type="ORF">TNCT_395301</name>
</gene>
<accession>A0A8X6G5P3</accession>
<dbReference type="AlphaFoldDB" id="A0A8X6G5P3"/>
<name>A0A8X6G5P3_TRICU</name>